<dbReference type="RefSeq" id="WP_203947720.1">
    <property type="nucleotide sequence ID" value="NZ_BOOR01000054.1"/>
</dbReference>
<organism evidence="2 3">
    <name type="scientific">Planotetraspora thailandica</name>
    <dbReference type="NCBI Taxonomy" id="487172"/>
    <lineage>
        <taxon>Bacteria</taxon>
        <taxon>Bacillati</taxon>
        <taxon>Actinomycetota</taxon>
        <taxon>Actinomycetes</taxon>
        <taxon>Streptosporangiales</taxon>
        <taxon>Streptosporangiaceae</taxon>
        <taxon>Planotetraspora</taxon>
    </lineage>
</organism>
<dbReference type="Pfam" id="PF01370">
    <property type="entry name" value="Epimerase"/>
    <property type="match status" value="1"/>
</dbReference>
<accession>A0A8J3V569</accession>
<evidence type="ECO:0000313" key="2">
    <source>
        <dbReference type="EMBL" id="GII57598.1"/>
    </source>
</evidence>
<dbReference type="Proteomes" id="UP000605992">
    <property type="component" value="Unassembled WGS sequence"/>
</dbReference>
<reference evidence="2" key="1">
    <citation type="submission" date="2021-01" db="EMBL/GenBank/DDBJ databases">
        <title>Whole genome shotgun sequence of Planotetraspora thailandica NBRC 104271.</title>
        <authorList>
            <person name="Komaki H."/>
            <person name="Tamura T."/>
        </authorList>
    </citation>
    <scope>NUCLEOTIDE SEQUENCE</scope>
    <source>
        <strain evidence="2">NBRC 104271</strain>
    </source>
</reference>
<evidence type="ECO:0000313" key="3">
    <source>
        <dbReference type="Proteomes" id="UP000605992"/>
    </source>
</evidence>
<evidence type="ECO:0000259" key="1">
    <source>
        <dbReference type="Pfam" id="PF01370"/>
    </source>
</evidence>
<name>A0A8J3V569_9ACTN</name>
<feature type="domain" description="NAD-dependent epimerase/dehydratase" evidence="1">
    <location>
        <begin position="3"/>
        <end position="211"/>
    </location>
</feature>
<dbReference type="InterPro" id="IPR001509">
    <property type="entry name" value="Epimerase_deHydtase"/>
</dbReference>
<dbReference type="InterPro" id="IPR051783">
    <property type="entry name" value="NAD(P)-dependent_oxidoreduct"/>
</dbReference>
<protein>
    <submittedName>
        <fullName evidence="2">NAD-dependent epimerase</fullName>
    </submittedName>
</protein>
<dbReference type="Gene3D" id="3.40.50.720">
    <property type="entry name" value="NAD(P)-binding Rossmann-like Domain"/>
    <property type="match status" value="1"/>
</dbReference>
<proteinExistence type="predicted"/>
<dbReference type="PANTHER" id="PTHR48079">
    <property type="entry name" value="PROTEIN YEEZ"/>
    <property type="match status" value="1"/>
</dbReference>
<dbReference type="GO" id="GO:0005737">
    <property type="term" value="C:cytoplasm"/>
    <property type="evidence" value="ECO:0007669"/>
    <property type="project" value="TreeGrafter"/>
</dbReference>
<dbReference type="SUPFAM" id="SSF51735">
    <property type="entry name" value="NAD(P)-binding Rossmann-fold domains"/>
    <property type="match status" value="1"/>
</dbReference>
<dbReference type="PANTHER" id="PTHR48079:SF6">
    <property type="entry name" value="NAD(P)-BINDING DOMAIN-CONTAINING PROTEIN-RELATED"/>
    <property type="match status" value="1"/>
</dbReference>
<dbReference type="AlphaFoldDB" id="A0A8J3V569"/>
<gene>
    <name evidence="2" type="ORF">Pth03_59870</name>
</gene>
<dbReference type="GO" id="GO:0004029">
    <property type="term" value="F:aldehyde dehydrogenase (NAD+) activity"/>
    <property type="evidence" value="ECO:0007669"/>
    <property type="project" value="TreeGrafter"/>
</dbReference>
<sequence length="288" mass="29686">MKVFITGGSGYLGQAVIRALTAHGHTVSGLARSDAADRTVSALGAEVVRGGLTDLDILRKAADDADGVINLAQHQGPEVAEIGLAAATAMLDGAGDRPYVHTSGTWVYGDTTGVADEDSPAAPPALVSWLPGSDAQVLARAGQGGRPVLVMPGVVYGGGRGLIEEFYAKPARRDGEVRYIGTGSNRWAVVHVDDVAELYVLALGAEPGRKYLAAADQAPTVLEIARAVAEANGIPGKVASITLEQAYEQMGPLADAFALDQQVTSARARAELGWRPAARDVLAELAGA</sequence>
<keyword evidence="3" id="KW-1185">Reference proteome</keyword>
<comment type="caution">
    <text evidence="2">The sequence shown here is derived from an EMBL/GenBank/DDBJ whole genome shotgun (WGS) entry which is preliminary data.</text>
</comment>
<dbReference type="EMBL" id="BOOR01000054">
    <property type="protein sequence ID" value="GII57598.1"/>
    <property type="molecule type" value="Genomic_DNA"/>
</dbReference>
<dbReference type="InterPro" id="IPR036291">
    <property type="entry name" value="NAD(P)-bd_dom_sf"/>
</dbReference>